<organism evidence="1 2">
    <name type="scientific">Luteibacter anthropi</name>
    <dbReference type="NCBI Taxonomy" id="564369"/>
    <lineage>
        <taxon>Bacteria</taxon>
        <taxon>Pseudomonadati</taxon>
        <taxon>Pseudomonadota</taxon>
        <taxon>Gammaproteobacteria</taxon>
        <taxon>Lysobacterales</taxon>
        <taxon>Rhodanobacteraceae</taxon>
        <taxon>Luteibacter</taxon>
    </lineage>
</organism>
<dbReference type="AlphaFoldDB" id="A0A7X5U859"/>
<evidence type="ECO:0000313" key="1">
    <source>
        <dbReference type="EMBL" id="NII05666.1"/>
    </source>
</evidence>
<reference evidence="1 2" key="1">
    <citation type="submission" date="2020-03" db="EMBL/GenBank/DDBJ databases">
        <authorList>
            <person name="Lai Q."/>
        </authorList>
    </citation>
    <scope>NUCLEOTIDE SEQUENCE [LARGE SCALE GENOMIC DNA]</scope>
    <source>
        <strain evidence="1 2">CCUG 25036</strain>
    </source>
</reference>
<comment type="caution">
    <text evidence="1">The sequence shown here is derived from an EMBL/GenBank/DDBJ whole genome shotgun (WGS) entry which is preliminary data.</text>
</comment>
<evidence type="ECO:0000313" key="2">
    <source>
        <dbReference type="Proteomes" id="UP000490980"/>
    </source>
</evidence>
<accession>A0A7X5U859</accession>
<dbReference type="RefSeq" id="WP_166946756.1">
    <property type="nucleotide sequence ID" value="NZ_JAARLZ010000002.1"/>
</dbReference>
<proteinExistence type="predicted"/>
<gene>
    <name evidence="1" type="ORF">HBF25_04585</name>
</gene>
<dbReference type="Proteomes" id="UP000490980">
    <property type="component" value="Unassembled WGS sequence"/>
</dbReference>
<sequence>MHKKDFSAEPILKEMSRVLEWLKGKGLNALNSRYSRYERDIDQFFSCDDPTSVDGRTKFDKLTNSYIECLNIVLIHRAFRDETSQGFVDRLSKVADGQDHPDANSAGSSRDFLFELLIAARMELSGYRIDFNQVTDVVAEDDEFLVFGECKRLSSERKFEENFKKAGKQITAQAAGMSHRVYGLVFLDVSSCLDGIPKMDLPNAEAAQRAIHESLDAFVARNASKIERLAERFSECSLGVCLIGQAPIWTRDGTLFMASRTRVVAPQSLSDDDFNSLNKILGGFSRSMLSLV</sequence>
<dbReference type="EMBL" id="JAARLZ010000002">
    <property type="protein sequence ID" value="NII05666.1"/>
    <property type="molecule type" value="Genomic_DNA"/>
</dbReference>
<protein>
    <submittedName>
        <fullName evidence="1">Uncharacterized protein</fullName>
    </submittedName>
</protein>
<name>A0A7X5U859_9GAMM</name>
<keyword evidence="2" id="KW-1185">Reference proteome</keyword>